<protein>
    <submittedName>
        <fullName evidence="2">Methyltransferase domain-containing protein</fullName>
    </submittedName>
</protein>
<feature type="domain" description="Ribosomal RNA methyltransferase FtsJ" evidence="1">
    <location>
        <begin position="31"/>
        <end position="117"/>
    </location>
</feature>
<dbReference type="Proteomes" id="UP001057522">
    <property type="component" value="Unassembled WGS sequence"/>
</dbReference>
<accession>A0ABT0TWN8</accession>
<reference evidence="2" key="1">
    <citation type="submission" date="2022-06" db="EMBL/GenBank/DDBJ databases">
        <title>Helicobacter colisuis sp. nov.</title>
        <authorList>
            <person name="Papic B."/>
            <person name="Gruntar I."/>
        </authorList>
    </citation>
    <scope>NUCLEOTIDE SEQUENCE</scope>
    <source>
        <strain evidence="2">11154-15</strain>
    </source>
</reference>
<keyword evidence="3" id="KW-1185">Reference proteome</keyword>
<dbReference type="InterPro" id="IPR002877">
    <property type="entry name" value="RNA_MeTrfase_FtsJ_dom"/>
</dbReference>
<dbReference type="RefSeq" id="WP_250604807.1">
    <property type="nucleotide sequence ID" value="NZ_JAMOKX010000006.1"/>
</dbReference>
<dbReference type="GO" id="GO:0032259">
    <property type="term" value="P:methylation"/>
    <property type="evidence" value="ECO:0007669"/>
    <property type="project" value="UniProtKB-KW"/>
</dbReference>
<gene>
    <name evidence="2" type="ORF">NCR95_07260</name>
</gene>
<dbReference type="InterPro" id="IPR029063">
    <property type="entry name" value="SAM-dependent_MTases_sf"/>
</dbReference>
<name>A0ABT0TWN8_9HELI</name>
<sequence length="243" mass="28456">MLKATLQKTFLKAQNTYSKAATIQNKMQDILLEILTHHQKNSHFQNILELGCGRGGFSEKISNKLTYDNFIALDLIDFSQSFLDKNIEFLKFDIENLEIIKNIYQNITFDLIASNATLQWTNQFKLLPKFNQLSNKNSLLLLGIFGKNNLWEMREFLGSGLEYLDTFKYKEILEKDWEILECFSILQTLHFSNPLEVFKHLKNTGVNVYTSSLTLTKTHLKSYEERFKNNLTYEPLYILAQKK</sequence>
<dbReference type="EMBL" id="JAMOKX010000006">
    <property type="protein sequence ID" value="MCL9819958.1"/>
    <property type="molecule type" value="Genomic_DNA"/>
</dbReference>
<dbReference type="CDD" id="cd02440">
    <property type="entry name" value="AdoMet_MTases"/>
    <property type="match status" value="1"/>
</dbReference>
<organism evidence="2 3">
    <name type="scientific">Helicobacter colisuis</name>
    <dbReference type="NCBI Taxonomy" id="2949739"/>
    <lineage>
        <taxon>Bacteria</taxon>
        <taxon>Pseudomonadati</taxon>
        <taxon>Campylobacterota</taxon>
        <taxon>Epsilonproteobacteria</taxon>
        <taxon>Campylobacterales</taxon>
        <taxon>Helicobacteraceae</taxon>
        <taxon>Helicobacter</taxon>
    </lineage>
</organism>
<dbReference type="Gene3D" id="3.40.50.150">
    <property type="entry name" value="Vaccinia Virus protein VP39"/>
    <property type="match status" value="1"/>
</dbReference>
<evidence type="ECO:0000259" key="1">
    <source>
        <dbReference type="Pfam" id="PF01728"/>
    </source>
</evidence>
<comment type="caution">
    <text evidence="2">The sequence shown here is derived from an EMBL/GenBank/DDBJ whole genome shotgun (WGS) entry which is preliminary data.</text>
</comment>
<keyword evidence="2" id="KW-0808">Transferase</keyword>
<evidence type="ECO:0000313" key="2">
    <source>
        <dbReference type="EMBL" id="MCL9819958.1"/>
    </source>
</evidence>
<proteinExistence type="predicted"/>
<evidence type="ECO:0000313" key="3">
    <source>
        <dbReference type="Proteomes" id="UP001057522"/>
    </source>
</evidence>
<dbReference type="Pfam" id="PF01728">
    <property type="entry name" value="FtsJ"/>
    <property type="match status" value="1"/>
</dbReference>
<dbReference type="GO" id="GO:0008168">
    <property type="term" value="F:methyltransferase activity"/>
    <property type="evidence" value="ECO:0007669"/>
    <property type="project" value="UniProtKB-KW"/>
</dbReference>
<dbReference type="SUPFAM" id="SSF53335">
    <property type="entry name" value="S-adenosyl-L-methionine-dependent methyltransferases"/>
    <property type="match status" value="1"/>
</dbReference>
<keyword evidence="2" id="KW-0489">Methyltransferase</keyword>